<evidence type="ECO:0000256" key="1">
    <source>
        <dbReference type="ARBA" id="ARBA00022679"/>
    </source>
</evidence>
<dbReference type="Pfam" id="PF00781">
    <property type="entry name" value="DAGK_cat"/>
    <property type="match status" value="1"/>
</dbReference>
<dbReference type="Gene3D" id="2.60.200.40">
    <property type="match status" value="1"/>
</dbReference>
<dbReference type="InterPro" id="IPR016064">
    <property type="entry name" value="NAD/diacylglycerol_kinase_sf"/>
</dbReference>
<dbReference type="PROSITE" id="PS50146">
    <property type="entry name" value="DAGK"/>
    <property type="match status" value="1"/>
</dbReference>
<feature type="compositionally biased region" description="Basic and acidic residues" evidence="5">
    <location>
        <begin position="27"/>
        <end position="36"/>
    </location>
</feature>
<reference evidence="7" key="1">
    <citation type="submission" date="2024-02" db="EMBL/GenBank/DDBJ databases">
        <authorList>
            <consortium name="ELIXIR-Norway"/>
            <consortium name="Elixir Norway"/>
        </authorList>
    </citation>
    <scope>NUCLEOTIDE SEQUENCE</scope>
</reference>
<dbReference type="PANTHER" id="PTHR12358:SF111">
    <property type="entry name" value="CERAMIDE KINASE, ISOFORM A"/>
    <property type="match status" value="1"/>
</dbReference>
<keyword evidence="2" id="KW-0547">Nucleotide-binding</keyword>
<evidence type="ECO:0000256" key="3">
    <source>
        <dbReference type="ARBA" id="ARBA00022777"/>
    </source>
</evidence>
<feature type="compositionally biased region" description="Low complexity" evidence="5">
    <location>
        <begin position="527"/>
        <end position="537"/>
    </location>
</feature>
<dbReference type="Proteomes" id="UP001497512">
    <property type="component" value="Chromosome 18"/>
</dbReference>
<evidence type="ECO:0000313" key="7">
    <source>
        <dbReference type="EMBL" id="CAK9211650.1"/>
    </source>
</evidence>
<organism evidence="7 8">
    <name type="scientific">Sphagnum troendelagicum</name>
    <dbReference type="NCBI Taxonomy" id="128251"/>
    <lineage>
        <taxon>Eukaryota</taxon>
        <taxon>Viridiplantae</taxon>
        <taxon>Streptophyta</taxon>
        <taxon>Embryophyta</taxon>
        <taxon>Bryophyta</taxon>
        <taxon>Sphagnophytina</taxon>
        <taxon>Sphagnopsida</taxon>
        <taxon>Sphagnales</taxon>
        <taxon>Sphagnaceae</taxon>
        <taxon>Sphagnum</taxon>
    </lineage>
</organism>
<dbReference type="Gene3D" id="3.40.50.10330">
    <property type="entry name" value="Probable inorganic polyphosphate/atp-NAD kinase, domain 1"/>
    <property type="match status" value="1"/>
</dbReference>
<keyword evidence="3" id="KW-0418">Kinase</keyword>
<keyword evidence="1" id="KW-0808">Transferase</keyword>
<feature type="region of interest" description="Disordered" evidence="5">
    <location>
        <begin position="25"/>
        <end position="83"/>
    </location>
</feature>
<feature type="domain" description="DAGKc" evidence="6">
    <location>
        <begin position="247"/>
        <end position="386"/>
    </location>
</feature>
<dbReference type="InterPro" id="IPR045540">
    <property type="entry name" value="YegS/DAGK_C"/>
</dbReference>
<name>A0ABP0U349_9BRYO</name>
<evidence type="ECO:0000313" key="8">
    <source>
        <dbReference type="Proteomes" id="UP001497512"/>
    </source>
</evidence>
<feature type="compositionally biased region" description="Polar residues" evidence="5">
    <location>
        <begin position="73"/>
        <end position="83"/>
    </location>
</feature>
<accession>A0ABP0U349</accession>
<keyword evidence="8" id="KW-1185">Reference proteome</keyword>
<dbReference type="InterPro" id="IPR017438">
    <property type="entry name" value="ATP-NAD_kinase_N"/>
</dbReference>
<protein>
    <recommendedName>
        <fullName evidence="6">DAGKc domain-containing protein</fullName>
    </recommendedName>
</protein>
<dbReference type="InterPro" id="IPR050187">
    <property type="entry name" value="Lipid_Phosphate_FormReg"/>
</dbReference>
<keyword evidence="4" id="KW-0067">ATP-binding</keyword>
<dbReference type="EMBL" id="OZ019910">
    <property type="protein sequence ID" value="CAK9211650.1"/>
    <property type="molecule type" value="Genomic_DNA"/>
</dbReference>
<dbReference type="Pfam" id="PF19279">
    <property type="entry name" value="YegS_C"/>
    <property type="match status" value="1"/>
</dbReference>
<dbReference type="InterPro" id="IPR001206">
    <property type="entry name" value="Diacylglycerol_kinase_cat_dom"/>
</dbReference>
<evidence type="ECO:0000256" key="5">
    <source>
        <dbReference type="SAM" id="MobiDB-lite"/>
    </source>
</evidence>
<evidence type="ECO:0000259" key="6">
    <source>
        <dbReference type="PROSITE" id="PS50146"/>
    </source>
</evidence>
<evidence type="ECO:0000256" key="4">
    <source>
        <dbReference type="ARBA" id="ARBA00022840"/>
    </source>
</evidence>
<proteinExistence type="predicted"/>
<evidence type="ECO:0000256" key="2">
    <source>
        <dbReference type="ARBA" id="ARBA00022741"/>
    </source>
</evidence>
<gene>
    <name evidence="7" type="ORF">CSSPTR1EN2_LOCUS10880</name>
</gene>
<feature type="region of interest" description="Disordered" evidence="5">
    <location>
        <begin position="515"/>
        <end position="554"/>
    </location>
</feature>
<dbReference type="PANTHER" id="PTHR12358">
    <property type="entry name" value="SPHINGOSINE KINASE"/>
    <property type="match status" value="1"/>
</dbReference>
<sequence>MRSLCGKLGALSHKINPLGAFVHQNHHATDTPRDGNNDDSQQMAPQIPMESVPTSSRWSFHRSRRSGGPWSMKQFSSSPGELDDISTNKSEIRIDVKGDESSNLLGEMVMAGNLTLAGKGLPSKLVPPVEVSAKLTTKTFIWALHCLSLDDVVAVTCSVGSQNFTIHSYALVKPRWIPGASSRRCRTDLQFRTSNKEEALRWATAFGEHGCHVNALPSPPKQHQQQLNGSPPVKEQVVMVQSPVKCCPQPVMLVVINPLSGQGRALKVFHSKVQPIFELAGIKLTVVETTHPHHAQTLASTVELSKCPDGIICVGGDGIVNEVINGLSSRDDVEAACTIPIGIIPAGSDNSLVWTVLGIRDPIAAALMIVKGGMVAMDVFGVEWTKTGAMHMGLTVAYYGFMSDVLELSAKYQRWCGRLRYFVAGVLRLLCLSHYTCEVHYLPALSGLDAEHVEVDHGIHNPTLDPGALASSIDSSPILAAPTRLNSNSDFAGVVNASYEPSDYVRGLDGKAKRPLPRIITPDEETVTVSSASPSPRARTRSKSKAKSVGSTAPGAWREVTGSCLGDTVSTNAGTRWGPLEGMSDVNAGGAETDIAKSRVHFLVEDEKWESRGGPFLGVMMCNHQCKTVQCIQSQALAPPAEHDDGNVHLLLVHNVGRLQLLRFFLLMQFGCHISLPFVECIKARAVWLNPSIRGHQACGIDGELLTLDGPIMMRVLPHQCHLIGKRTLHTQ</sequence>
<dbReference type="SMART" id="SM00046">
    <property type="entry name" value="DAGKc"/>
    <property type="match status" value="1"/>
</dbReference>
<dbReference type="SUPFAM" id="SSF111331">
    <property type="entry name" value="NAD kinase/diacylglycerol kinase-like"/>
    <property type="match status" value="1"/>
</dbReference>